<dbReference type="Pfam" id="PF10143">
    <property type="entry name" value="PhosphMutase"/>
    <property type="match status" value="1"/>
</dbReference>
<evidence type="ECO:0000256" key="5">
    <source>
        <dbReference type="ARBA" id="ARBA00023152"/>
    </source>
</evidence>
<dbReference type="GO" id="GO:0004619">
    <property type="term" value="F:phosphoglycerate mutase activity"/>
    <property type="evidence" value="ECO:0007669"/>
    <property type="project" value="UniProtKB-EC"/>
</dbReference>
<sequence>MRSLLVLIDGLGDSPIPAWQGQTPFEHAVHPAMDALAASGTLGSLSICENDIIPESCSCILRLLGVDKKDIPHNRAYLELLAHNRDISEYEMVLRCNLAAVDADGRLAAFNGQGLTPIEMQQAAKQCDGILKDIEFIHLSEYRNLLVMNREASVLDCTVQPPHESVGEDVNELLQELRSQSLSINYFLQESAKRLQLFARDGLQYILYPWGPSARQGLPSFSGLHGLRGGAVCKAEIVIGIAKALGMDVITPPNATGDVDTDIMAKAEATLAMLQQDDFVIAHFNGSDEAAHRYDYQGKADFISRIDTQFLQTIAAKYHEPLKLVICGDHVTSSVTGKHGDGCTPVIAGYLNTTGHSIRLQSYRDILDFLMKESD</sequence>
<keyword evidence="5" id="KW-0324">Glycolysis</keyword>
<dbReference type="EMBL" id="MNTG01000044">
    <property type="protein sequence ID" value="OLA36551.1"/>
    <property type="molecule type" value="Genomic_DNA"/>
</dbReference>
<keyword evidence="6" id="KW-0413">Isomerase</keyword>
<reference evidence="8 9" key="1">
    <citation type="journal article" date="2016" name="Nat. Biotechnol.">
        <title>Measurement of bacterial replication rates in microbial communities.</title>
        <authorList>
            <person name="Brown C.T."/>
            <person name="Olm M.R."/>
            <person name="Thomas B.C."/>
            <person name="Banfield J.F."/>
        </authorList>
    </citation>
    <scope>NUCLEOTIDE SEQUENCE [LARGE SCALE GENOMIC DNA]</scope>
    <source>
        <strain evidence="8">46_33</strain>
    </source>
</reference>
<protein>
    <recommendedName>
        <fullName evidence="7">Metalloenzyme domain-containing protein</fullName>
    </recommendedName>
</protein>
<proteinExistence type="inferred from homology"/>
<evidence type="ECO:0000256" key="2">
    <source>
        <dbReference type="ARBA" id="ARBA00002315"/>
    </source>
</evidence>
<dbReference type="Pfam" id="PF01676">
    <property type="entry name" value="Metalloenzyme"/>
    <property type="match status" value="1"/>
</dbReference>
<comment type="function">
    <text evidence="2">Catalyzes the interconversion of 2-phosphoglycerate and 3-phosphoglycerate.</text>
</comment>
<evidence type="ECO:0000313" key="8">
    <source>
        <dbReference type="EMBL" id="OLA36551.1"/>
    </source>
</evidence>
<evidence type="ECO:0000256" key="4">
    <source>
        <dbReference type="ARBA" id="ARBA00005524"/>
    </source>
</evidence>
<gene>
    <name evidence="8" type="ORF">BHW43_09575</name>
</gene>
<evidence type="ECO:0000256" key="1">
    <source>
        <dbReference type="ARBA" id="ARBA00000370"/>
    </source>
</evidence>
<evidence type="ECO:0000256" key="3">
    <source>
        <dbReference type="ARBA" id="ARBA00004921"/>
    </source>
</evidence>
<organism evidence="8 9">
    <name type="scientific">Phascolarctobacterium succinatutens</name>
    <dbReference type="NCBI Taxonomy" id="626940"/>
    <lineage>
        <taxon>Bacteria</taxon>
        <taxon>Bacillati</taxon>
        <taxon>Bacillota</taxon>
        <taxon>Negativicutes</taxon>
        <taxon>Acidaminococcales</taxon>
        <taxon>Acidaminococcaceae</taxon>
        <taxon>Phascolarctobacterium</taxon>
    </lineage>
</organism>
<dbReference type="STRING" id="626940.BHW43_09575"/>
<evidence type="ECO:0000313" key="9">
    <source>
        <dbReference type="Proteomes" id="UP000186777"/>
    </source>
</evidence>
<dbReference type="InterPro" id="IPR006124">
    <property type="entry name" value="Metalloenzyme"/>
</dbReference>
<feature type="domain" description="Metalloenzyme" evidence="7">
    <location>
        <begin position="1"/>
        <end position="348"/>
    </location>
</feature>
<comment type="pathway">
    <text evidence="3">Carbohydrate degradation.</text>
</comment>
<dbReference type="RefSeq" id="WP_303680377.1">
    <property type="nucleotide sequence ID" value="NZ_CAUEQP010000017.1"/>
</dbReference>
<dbReference type="Proteomes" id="UP000186777">
    <property type="component" value="Unassembled WGS sequence"/>
</dbReference>
<comment type="catalytic activity">
    <reaction evidence="1">
        <text>(2R)-2-phosphoglycerate = (2R)-3-phosphoglycerate</text>
        <dbReference type="Rhea" id="RHEA:15901"/>
        <dbReference type="ChEBI" id="CHEBI:58272"/>
        <dbReference type="ChEBI" id="CHEBI:58289"/>
        <dbReference type="EC" id="5.4.2.12"/>
    </reaction>
</comment>
<name>A0A1Q6R2E4_9FIRM</name>
<dbReference type="GO" id="GO:0046872">
    <property type="term" value="F:metal ion binding"/>
    <property type="evidence" value="ECO:0007669"/>
    <property type="project" value="InterPro"/>
</dbReference>
<dbReference type="InterPro" id="IPR017850">
    <property type="entry name" value="Alkaline_phosphatase_core_sf"/>
</dbReference>
<dbReference type="PANTHER" id="PTHR31209:SF0">
    <property type="entry name" value="METALLOENZYME DOMAIN-CONTAINING PROTEIN"/>
    <property type="match status" value="1"/>
</dbReference>
<dbReference type="InterPro" id="IPR004456">
    <property type="entry name" value="Pglycerate_mutase_ApgM"/>
</dbReference>
<dbReference type="AlphaFoldDB" id="A0A1Q6R2E4"/>
<dbReference type="PANTHER" id="PTHR31209">
    <property type="entry name" value="COFACTOR-INDEPENDENT PHOSPHOGLYCERATE MUTASE"/>
    <property type="match status" value="1"/>
</dbReference>
<comment type="caution">
    <text evidence="8">The sequence shown here is derived from an EMBL/GenBank/DDBJ whole genome shotgun (WGS) entry which is preliminary data.</text>
</comment>
<evidence type="ECO:0000259" key="7">
    <source>
        <dbReference type="Pfam" id="PF01676"/>
    </source>
</evidence>
<accession>A0A1Q6R2E4</accession>
<dbReference type="Gene3D" id="3.40.720.10">
    <property type="entry name" value="Alkaline Phosphatase, subunit A"/>
    <property type="match status" value="2"/>
</dbReference>
<evidence type="ECO:0000256" key="6">
    <source>
        <dbReference type="ARBA" id="ARBA00023235"/>
    </source>
</evidence>
<dbReference type="SUPFAM" id="SSF53649">
    <property type="entry name" value="Alkaline phosphatase-like"/>
    <property type="match status" value="1"/>
</dbReference>
<dbReference type="InterPro" id="IPR042253">
    <property type="entry name" value="Pglycerate_mutase_ApgM_sf"/>
</dbReference>
<dbReference type="GO" id="GO:0006096">
    <property type="term" value="P:glycolytic process"/>
    <property type="evidence" value="ECO:0007669"/>
    <property type="project" value="UniProtKB-KW"/>
</dbReference>
<dbReference type="Gene3D" id="3.30.70.2130">
    <property type="entry name" value="Metalloenzyme domain"/>
    <property type="match status" value="1"/>
</dbReference>
<comment type="similarity">
    <text evidence="4">Belongs to the BPG-independent phosphoglycerate mutase family. A-PGAM subfamily.</text>
</comment>